<dbReference type="EnsemblPlants" id="TuG1812G0300002953.01.T01">
    <property type="protein sequence ID" value="TuG1812G0300002953.01.T01"/>
    <property type="gene ID" value="TuG1812G0300002953.01"/>
</dbReference>
<dbReference type="Proteomes" id="UP000015106">
    <property type="component" value="Chromosome 3"/>
</dbReference>
<feature type="region of interest" description="Disordered" evidence="1">
    <location>
        <begin position="1"/>
        <end position="31"/>
    </location>
</feature>
<dbReference type="AlphaFoldDB" id="A0A8R7PUQ8"/>
<accession>A0A8R7PUQ8</accession>
<protein>
    <submittedName>
        <fullName evidence="2">Uncharacterized protein</fullName>
    </submittedName>
</protein>
<evidence type="ECO:0000313" key="3">
    <source>
        <dbReference type="Proteomes" id="UP000015106"/>
    </source>
</evidence>
<sequence length="135" mass="14756">MDSFSKQYNGHSRSASDLPSPPHSECPAPYHAHTVLSPLDASGLSSITGQHQRREQKKGLVIGHPSFFIEVTIVHLRRGHPTIVKFCSQRCLLLCSFRNPSGKNAKENGAGVVGLKPSLHFVASCSQSTSCYSYY</sequence>
<evidence type="ECO:0000313" key="2">
    <source>
        <dbReference type="EnsemblPlants" id="TuG1812G0300002953.01.T01"/>
    </source>
</evidence>
<dbReference type="Gramene" id="TuG1812G0300002953.01.T01">
    <property type="protein sequence ID" value="TuG1812G0300002953.01.T01"/>
    <property type="gene ID" value="TuG1812G0300002953.01"/>
</dbReference>
<feature type="compositionally biased region" description="Polar residues" evidence="1">
    <location>
        <begin position="1"/>
        <end position="17"/>
    </location>
</feature>
<reference evidence="3" key="1">
    <citation type="journal article" date="2013" name="Nature">
        <title>Draft genome of the wheat A-genome progenitor Triticum urartu.</title>
        <authorList>
            <person name="Ling H.Q."/>
            <person name="Zhao S."/>
            <person name="Liu D."/>
            <person name="Wang J."/>
            <person name="Sun H."/>
            <person name="Zhang C."/>
            <person name="Fan H."/>
            <person name="Li D."/>
            <person name="Dong L."/>
            <person name="Tao Y."/>
            <person name="Gao C."/>
            <person name="Wu H."/>
            <person name="Li Y."/>
            <person name="Cui Y."/>
            <person name="Guo X."/>
            <person name="Zheng S."/>
            <person name="Wang B."/>
            <person name="Yu K."/>
            <person name="Liang Q."/>
            <person name="Yang W."/>
            <person name="Lou X."/>
            <person name="Chen J."/>
            <person name="Feng M."/>
            <person name="Jian J."/>
            <person name="Zhang X."/>
            <person name="Luo G."/>
            <person name="Jiang Y."/>
            <person name="Liu J."/>
            <person name="Wang Z."/>
            <person name="Sha Y."/>
            <person name="Zhang B."/>
            <person name="Wu H."/>
            <person name="Tang D."/>
            <person name="Shen Q."/>
            <person name="Xue P."/>
            <person name="Zou S."/>
            <person name="Wang X."/>
            <person name="Liu X."/>
            <person name="Wang F."/>
            <person name="Yang Y."/>
            <person name="An X."/>
            <person name="Dong Z."/>
            <person name="Zhang K."/>
            <person name="Zhang X."/>
            <person name="Luo M.C."/>
            <person name="Dvorak J."/>
            <person name="Tong Y."/>
            <person name="Wang J."/>
            <person name="Yang H."/>
            <person name="Li Z."/>
            <person name="Wang D."/>
            <person name="Zhang A."/>
            <person name="Wang J."/>
        </authorList>
    </citation>
    <scope>NUCLEOTIDE SEQUENCE</scope>
    <source>
        <strain evidence="3">cv. G1812</strain>
    </source>
</reference>
<evidence type="ECO:0000256" key="1">
    <source>
        <dbReference type="SAM" id="MobiDB-lite"/>
    </source>
</evidence>
<proteinExistence type="predicted"/>
<keyword evidence="3" id="KW-1185">Reference proteome</keyword>
<reference evidence="2" key="3">
    <citation type="submission" date="2022-06" db="UniProtKB">
        <authorList>
            <consortium name="EnsemblPlants"/>
        </authorList>
    </citation>
    <scope>IDENTIFICATION</scope>
</reference>
<organism evidence="2 3">
    <name type="scientific">Triticum urartu</name>
    <name type="common">Red wild einkorn</name>
    <name type="synonym">Crithodium urartu</name>
    <dbReference type="NCBI Taxonomy" id="4572"/>
    <lineage>
        <taxon>Eukaryota</taxon>
        <taxon>Viridiplantae</taxon>
        <taxon>Streptophyta</taxon>
        <taxon>Embryophyta</taxon>
        <taxon>Tracheophyta</taxon>
        <taxon>Spermatophyta</taxon>
        <taxon>Magnoliopsida</taxon>
        <taxon>Liliopsida</taxon>
        <taxon>Poales</taxon>
        <taxon>Poaceae</taxon>
        <taxon>BOP clade</taxon>
        <taxon>Pooideae</taxon>
        <taxon>Triticodae</taxon>
        <taxon>Triticeae</taxon>
        <taxon>Triticinae</taxon>
        <taxon>Triticum</taxon>
    </lineage>
</organism>
<name>A0A8R7PUQ8_TRIUA</name>
<reference evidence="2" key="2">
    <citation type="submission" date="2018-03" db="EMBL/GenBank/DDBJ databases">
        <title>The Triticum urartu genome reveals the dynamic nature of wheat genome evolution.</title>
        <authorList>
            <person name="Ling H."/>
            <person name="Ma B."/>
            <person name="Shi X."/>
            <person name="Liu H."/>
            <person name="Dong L."/>
            <person name="Sun H."/>
            <person name="Cao Y."/>
            <person name="Gao Q."/>
            <person name="Zheng S."/>
            <person name="Li Y."/>
            <person name="Yu Y."/>
            <person name="Du H."/>
            <person name="Qi M."/>
            <person name="Li Y."/>
            <person name="Yu H."/>
            <person name="Cui Y."/>
            <person name="Wang N."/>
            <person name="Chen C."/>
            <person name="Wu H."/>
            <person name="Zhao Y."/>
            <person name="Zhang J."/>
            <person name="Li Y."/>
            <person name="Zhou W."/>
            <person name="Zhang B."/>
            <person name="Hu W."/>
            <person name="Eijk M."/>
            <person name="Tang J."/>
            <person name="Witsenboer H."/>
            <person name="Zhao S."/>
            <person name="Li Z."/>
            <person name="Zhang A."/>
            <person name="Wang D."/>
            <person name="Liang C."/>
        </authorList>
    </citation>
    <scope>NUCLEOTIDE SEQUENCE [LARGE SCALE GENOMIC DNA]</scope>
    <source>
        <strain evidence="2">cv. G1812</strain>
    </source>
</reference>